<proteinExistence type="predicted"/>
<evidence type="ECO:0000313" key="1">
    <source>
        <dbReference type="EMBL" id="KAJ2811987.1"/>
    </source>
</evidence>
<sequence length="567" mass="62876">MSEAEDDNNSLDSLTDDERKQLHEFCEVTGAEDLDSAISVLKAKQWNLQSAIHAFYEPDSPTRSSFESTSDTEYAHQSGGPSQLGGNQLRRRGPRVLADIAGDEVAEGRLSGEQQRSTVARQVVMAPAFSWIPLLAWPFVLPWRISMGIVQSLLSLLGLRRIADDGVPRDGGSRQEPSGSGGSAAAADDAREFRVLFEETFGARHPPFFAGTYMRALEAARREVKHLVLVLWSAEHDDAGAMGRALGHPDVVAYLSQPQFIVWAGDVARSEAYQVASTLEVTAFPFIALAALKSQSRMGAAAAGERFQLQVVARIDGLPELSVSQSEASGESDGLTRFICGLFSESISQHEAELRVARRAQEGRESERRLREQQNAAYEASLARDREREAEARVQEEAQRIERQKEEDRLREDQRARDMRKQWLWATLARLRREEEQEAAAGGTDMCKLNLRLENGRRVVRAFPATLAMQRLFDFVETRDVAGEWESRGETPYGGDLPAVALPEDYAHEYDFVLVSQFPRVVFADRQAIIKDALVAHGMWPNATLIVEPLFESDDDSVSGGEAKGGE</sequence>
<gene>
    <name evidence="1" type="primary">ucp10</name>
    <name evidence="1" type="ORF">H4S07_001707</name>
</gene>
<dbReference type="Proteomes" id="UP001140096">
    <property type="component" value="Unassembled WGS sequence"/>
</dbReference>
<evidence type="ECO:0000313" key="2">
    <source>
        <dbReference type="Proteomes" id="UP001140096"/>
    </source>
</evidence>
<reference evidence="1" key="1">
    <citation type="submission" date="2022-07" db="EMBL/GenBank/DDBJ databases">
        <title>Phylogenomic reconstructions and comparative analyses of Kickxellomycotina fungi.</title>
        <authorList>
            <person name="Reynolds N.K."/>
            <person name="Stajich J.E."/>
            <person name="Barry K."/>
            <person name="Grigoriev I.V."/>
            <person name="Crous P."/>
            <person name="Smith M.E."/>
        </authorList>
    </citation>
    <scope>NUCLEOTIDE SEQUENCE</scope>
    <source>
        <strain evidence="1">CBS 102833</strain>
    </source>
</reference>
<name>A0ACC1LM54_9FUNG</name>
<keyword evidence="2" id="KW-1185">Reference proteome</keyword>
<comment type="caution">
    <text evidence="1">The sequence shown here is derived from an EMBL/GenBank/DDBJ whole genome shotgun (WGS) entry which is preliminary data.</text>
</comment>
<dbReference type="EMBL" id="JANBUP010000318">
    <property type="protein sequence ID" value="KAJ2811987.1"/>
    <property type="molecule type" value="Genomic_DNA"/>
</dbReference>
<accession>A0ACC1LM54</accession>
<protein>
    <submittedName>
        <fullName evidence="1">Ubx domain-containing protein</fullName>
    </submittedName>
</protein>
<organism evidence="1 2">
    <name type="scientific">Coemansia furcata</name>
    <dbReference type="NCBI Taxonomy" id="417177"/>
    <lineage>
        <taxon>Eukaryota</taxon>
        <taxon>Fungi</taxon>
        <taxon>Fungi incertae sedis</taxon>
        <taxon>Zoopagomycota</taxon>
        <taxon>Kickxellomycotina</taxon>
        <taxon>Kickxellomycetes</taxon>
        <taxon>Kickxellales</taxon>
        <taxon>Kickxellaceae</taxon>
        <taxon>Coemansia</taxon>
    </lineage>
</organism>